<dbReference type="Gene3D" id="3.20.20.100">
    <property type="entry name" value="NADP-dependent oxidoreductase domain"/>
    <property type="match status" value="1"/>
</dbReference>
<proteinExistence type="predicted"/>
<dbReference type="InterPro" id="IPR050523">
    <property type="entry name" value="AKR_Detox_Biosynth"/>
</dbReference>
<accession>A0ABT7WE91</accession>
<organism evidence="2 3">
    <name type="scientific">Robiginitalea aurantiaca</name>
    <dbReference type="NCBI Taxonomy" id="3056915"/>
    <lineage>
        <taxon>Bacteria</taxon>
        <taxon>Pseudomonadati</taxon>
        <taxon>Bacteroidota</taxon>
        <taxon>Flavobacteriia</taxon>
        <taxon>Flavobacteriales</taxon>
        <taxon>Flavobacteriaceae</taxon>
        <taxon>Robiginitalea</taxon>
    </lineage>
</organism>
<dbReference type="PANTHER" id="PTHR43364">
    <property type="entry name" value="NADH-SPECIFIC METHYLGLYOXAL REDUCTASE-RELATED"/>
    <property type="match status" value="1"/>
</dbReference>
<evidence type="ECO:0000313" key="2">
    <source>
        <dbReference type="EMBL" id="MDM9631246.1"/>
    </source>
</evidence>
<dbReference type="EMBL" id="JAUDUY010000003">
    <property type="protein sequence ID" value="MDM9631246.1"/>
    <property type="molecule type" value="Genomic_DNA"/>
</dbReference>
<dbReference type="RefSeq" id="WP_289724608.1">
    <property type="nucleotide sequence ID" value="NZ_JAUDUY010000003.1"/>
</dbReference>
<gene>
    <name evidence="2" type="ORF">QU605_07185</name>
</gene>
<feature type="domain" description="NADP-dependent oxidoreductase" evidence="1">
    <location>
        <begin position="10"/>
        <end position="277"/>
    </location>
</feature>
<comment type="caution">
    <text evidence="2">The sequence shown here is derived from an EMBL/GenBank/DDBJ whole genome shotgun (WGS) entry which is preliminary data.</text>
</comment>
<reference evidence="2" key="1">
    <citation type="submission" date="2023-06" db="EMBL/GenBank/DDBJ databases">
        <title>Robiginitalea aurantiacus sp. nov. and Algoriphagus sediminis sp. nov., isolated from coastal sediment.</title>
        <authorList>
            <person name="Zhou Z.Y."/>
            <person name="An J."/>
            <person name="Jia Y.W."/>
            <person name="Du Z.J."/>
        </authorList>
    </citation>
    <scope>NUCLEOTIDE SEQUENCE</scope>
    <source>
        <strain evidence="2">M39</strain>
    </source>
</reference>
<dbReference type="SUPFAM" id="SSF51430">
    <property type="entry name" value="NAD(P)-linked oxidoreductase"/>
    <property type="match status" value="1"/>
</dbReference>
<dbReference type="Proteomes" id="UP001174839">
    <property type="component" value="Unassembled WGS sequence"/>
</dbReference>
<sequence>MKNTVTYSGIIAGTMTWGSWGRQYSQGEMASLINRCLEMGITTFDHADIYGGYTTEADFGKAFSESGVDRQNVQFISKCGIQMPSEARPLGVKHYEYGTDYIIHSAVTSLQHLKTEYLDLLLLHRPSPLMHPEEVAAAFSALRDSGKVRAFGVSNFTPSQISLIGSAVPVEAHQFECSLTAETPLWDGTLDDCIVHGRTAMAWSPLGTYFREANEQNTRIADCLKPLCEKYQATETQLLLAWLLRHPAAIHPVVGTTKPERLQESMDSMNLDLELQDWFLMLEASQGSEVP</sequence>
<name>A0ABT7WE91_9FLAO</name>
<dbReference type="InterPro" id="IPR036812">
    <property type="entry name" value="NAD(P)_OxRdtase_dom_sf"/>
</dbReference>
<dbReference type="InterPro" id="IPR023210">
    <property type="entry name" value="NADP_OxRdtase_dom"/>
</dbReference>
<dbReference type="InterPro" id="IPR020471">
    <property type="entry name" value="AKR"/>
</dbReference>
<protein>
    <submittedName>
        <fullName evidence="2">Aldo/keto reductase</fullName>
    </submittedName>
</protein>
<keyword evidence="3" id="KW-1185">Reference proteome</keyword>
<dbReference type="Pfam" id="PF00248">
    <property type="entry name" value="Aldo_ket_red"/>
    <property type="match status" value="1"/>
</dbReference>
<evidence type="ECO:0000259" key="1">
    <source>
        <dbReference type="Pfam" id="PF00248"/>
    </source>
</evidence>
<evidence type="ECO:0000313" key="3">
    <source>
        <dbReference type="Proteomes" id="UP001174839"/>
    </source>
</evidence>
<dbReference type="PANTHER" id="PTHR43364:SF1">
    <property type="entry name" value="OXIDOREDUCTASE YDHF"/>
    <property type="match status" value="1"/>
</dbReference>
<dbReference type="PRINTS" id="PR00069">
    <property type="entry name" value="ALDKETRDTASE"/>
</dbReference>